<accession>A0A839QJR0</accession>
<dbReference type="RefSeq" id="WP_183512209.1">
    <property type="nucleotide sequence ID" value="NZ_JACHVS010000002.1"/>
</dbReference>
<gene>
    <name evidence="1" type="ORF">E9229_002895</name>
</gene>
<evidence type="ECO:0000313" key="1">
    <source>
        <dbReference type="EMBL" id="MBB2996648.1"/>
    </source>
</evidence>
<reference evidence="1 2" key="1">
    <citation type="submission" date="2020-08" db="EMBL/GenBank/DDBJ databases">
        <title>Sequencing the genomes of 1000 actinobacteria strains.</title>
        <authorList>
            <person name="Klenk H.-P."/>
        </authorList>
    </citation>
    <scope>NUCLEOTIDE SEQUENCE [LARGE SCALE GENOMIC DNA]</scope>
    <source>
        <strain evidence="1 2">DSM 22826</strain>
    </source>
</reference>
<evidence type="ECO:0008006" key="3">
    <source>
        <dbReference type="Google" id="ProtNLM"/>
    </source>
</evidence>
<dbReference type="AlphaFoldDB" id="A0A839QJR0"/>
<name>A0A839QJR0_9MICC</name>
<dbReference type="EMBL" id="JACHVS010000002">
    <property type="protein sequence ID" value="MBB2996648.1"/>
    <property type="molecule type" value="Genomic_DNA"/>
</dbReference>
<protein>
    <recommendedName>
        <fullName evidence="3">SPOR domain-containing protein</fullName>
    </recommendedName>
</protein>
<evidence type="ECO:0000313" key="2">
    <source>
        <dbReference type="Proteomes" id="UP000523000"/>
    </source>
</evidence>
<comment type="caution">
    <text evidence="1">The sequence shown here is derived from an EMBL/GenBank/DDBJ whole genome shotgun (WGS) entry which is preliminary data.</text>
</comment>
<keyword evidence="2" id="KW-1185">Reference proteome</keyword>
<organism evidence="1 2">
    <name type="scientific">Paeniglutamicibacter cryotolerans</name>
    <dbReference type="NCBI Taxonomy" id="670079"/>
    <lineage>
        <taxon>Bacteria</taxon>
        <taxon>Bacillati</taxon>
        <taxon>Actinomycetota</taxon>
        <taxon>Actinomycetes</taxon>
        <taxon>Micrococcales</taxon>
        <taxon>Micrococcaceae</taxon>
        <taxon>Paeniglutamicibacter</taxon>
    </lineage>
</organism>
<sequence length="63" mass="7243">MLGNPGEGQYWFNVVTHQVEKGPQSDWTQLLGPYDSLAEAEAAMDKVRRRNEQFDEEDAEDQD</sequence>
<dbReference type="Proteomes" id="UP000523000">
    <property type="component" value="Unassembled WGS sequence"/>
</dbReference>
<proteinExistence type="predicted"/>